<comment type="caution">
    <text evidence="2">The sequence shown here is derived from an EMBL/GenBank/DDBJ whole genome shotgun (WGS) entry which is preliminary data.</text>
</comment>
<dbReference type="Proteomes" id="UP000447873">
    <property type="component" value="Unassembled WGS sequence"/>
</dbReference>
<sequence>MASNTNANPSIQNPWTLRLKHHKTTILLHVSPFTTPNSIKTSLLKALNERMPSGTLNGHPIPKDASDIRLAKAIDPLELEQGWEEITPDLESEGISKGIGMKNGGALVFRFVEEGEDGDEDEEDEDEMEVDGGKWRGQWDVVIPTFEDDLGEEAEGDVGVRKEFKG</sequence>
<gene>
    <name evidence="2" type="ORF">EG328_006241</name>
</gene>
<evidence type="ECO:0000313" key="2">
    <source>
        <dbReference type="EMBL" id="KAE9986238.1"/>
    </source>
</evidence>
<feature type="region of interest" description="Disordered" evidence="1">
    <location>
        <begin position="115"/>
        <end position="134"/>
    </location>
</feature>
<evidence type="ECO:0000256" key="1">
    <source>
        <dbReference type="SAM" id="MobiDB-lite"/>
    </source>
</evidence>
<dbReference type="AlphaFoldDB" id="A0A8H3VFR9"/>
<dbReference type="EMBL" id="WNWS01000033">
    <property type="protein sequence ID" value="KAE9986238.1"/>
    <property type="molecule type" value="Genomic_DNA"/>
</dbReference>
<feature type="compositionally biased region" description="Acidic residues" evidence="1">
    <location>
        <begin position="115"/>
        <end position="130"/>
    </location>
</feature>
<organism evidence="2 3">
    <name type="scientific">Venturia inaequalis</name>
    <name type="common">Apple scab fungus</name>
    <dbReference type="NCBI Taxonomy" id="5025"/>
    <lineage>
        <taxon>Eukaryota</taxon>
        <taxon>Fungi</taxon>
        <taxon>Dikarya</taxon>
        <taxon>Ascomycota</taxon>
        <taxon>Pezizomycotina</taxon>
        <taxon>Dothideomycetes</taxon>
        <taxon>Pleosporomycetidae</taxon>
        <taxon>Venturiales</taxon>
        <taxon>Venturiaceae</taxon>
        <taxon>Venturia</taxon>
    </lineage>
</organism>
<evidence type="ECO:0000313" key="3">
    <source>
        <dbReference type="Proteomes" id="UP000447873"/>
    </source>
</evidence>
<name>A0A8H3VFR9_VENIN</name>
<protein>
    <submittedName>
        <fullName evidence="2">Uncharacterized protein</fullName>
    </submittedName>
</protein>
<proteinExistence type="predicted"/>
<reference evidence="2 3" key="1">
    <citation type="submission" date="2018-12" db="EMBL/GenBank/DDBJ databases">
        <title>Venturia inaequalis Genome Resource.</title>
        <authorList>
            <person name="Lichtner F.J."/>
        </authorList>
    </citation>
    <scope>NUCLEOTIDE SEQUENCE [LARGE SCALE GENOMIC DNA]</scope>
    <source>
        <strain evidence="2 3">120213</strain>
    </source>
</reference>
<accession>A0A8H3VFR9</accession>